<feature type="compositionally biased region" description="Pro residues" evidence="1">
    <location>
        <begin position="238"/>
        <end position="247"/>
    </location>
</feature>
<feature type="compositionally biased region" description="Pro residues" evidence="1">
    <location>
        <begin position="172"/>
        <end position="184"/>
    </location>
</feature>
<dbReference type="SUPFAM" id="SSF57603">
    <property type="entry name" value="FnI-like domain"/>
    <property type="match status" value="1"/>
</dbReference>
<feature type="domain" description="VWFC" evidence="4">
    <location>
        <begin position="41"/>
        <end position="99"/>
    </location>
</feature>
<keyword evidence="2" id="KW-0812">Transmembrane</keyword>
<reference evidence="5" key="2">
    <citation type="submission" date="2025-08" db="UniProtKB">
        <authorList>
            <consortium name="Ensembl"/>
        </authorList>
    </citation>
    <scope>IDENTIFICATION</scope>
</reference>
<dbReference type="PANTHER" id="PTHR24637:SF421">
    <property type="entry name" value="CUTICLE COLLAGEN DPY-2"/>
    <property type="match status" value="1"/>
</dbReference>
<keyword evidence="6" id="KW-1185">Reference proteome</keyword>
<accession>A0A8C3CVB0</accession>
<evidence type="ECO:0000259" key="4">
    <source>
        <dbReference type="PROSITE" id="PS50184"/>
    </source>
</evidence>
<feature type="transmembrane region" description="Helical" evidence="2">
    <location>
        <begin position="263"/>
        <end position="281"/>
    </location>
</feature>
<feature type="chain" id="PRO_5034951178" description="VWFC domain-containing protein" evidence="3">
    <location>
        <begin position="27"/>
        <end position="282"/>
    </location>
</feature>
<organism evidence="5 6">
    <name type="scientific">Cairina moschata</name>
    <name type="common">Muscovy duck</name>
    <dbReference type="NCBI Taxonomy" id="8855"/>
    <lineage>
        <taxon>Eukaryota</taxon>
        <taxon>Metazoa</taxon>
        <taxon>Chordata</taxon>
        <taxon>Craniata</taxon>
        <taxon>Vertebrata</taxon>
        <taxon>Euteleostomi</taxon>
        <taxon>Archelosauria</taxon>
        <taxon>Archosauria</taxon>
        <taxon>Dinosauria</taxon>
        <taxon>Saurischia</taxon>
        <taxon>Theropoda</taxon>
        <taxon>Coelurosauria</taxon>
        <taxon>Aves</taxon>
        <taxon>Neognathae</taxon>
        <taxon>Galloanserae</taxon>
        <taxon>Anseriformes</taxon>
        <taxon>Anatidae</taxon>
        <taxon>Anatinae</taxon>
        <taxon>Cairina</taxon>
    </lineage>
</organism>
<feature type="compositionally biased region" description="Low complexity" evidence="1">
    <location>
        <begin position="159"/>
        <end position="168"/>
    </location>
</feature>
<dbReference type="InterPro" id="IPR001007">
    <property type="entry name" value="VWF_dom"/>
</dbReference>
<evidence type="ECO:0000256" key="3">
    <source>
        <dbReference type="SAM" id="SignalP"/>
    </source>
</evidence>
<proteinExistence type="predicted"/>
<evidence type="ECO:0000256" key="1">
    <source>
        <dbReference type="SAM" id="MobiDB-lite"/>
    </source>
</evidence>
<name>A0A8C3CVB0_CAIMO</name>
<feature type="region of interest" description="Disordered" evidence="1">
    <location>
        <begin position="204"/>
        <end position="253"/>
    </location>
</feature>
<dbReference type="PROSITE" id="PS50184">
    <property type="entry name" value="VWFC_2"/>
    <property type="match status" value="1"/>
</dbReference>
<feature type="region of interest" description="Disordered" evidence="1">
    <location>
        <begin position="106"/>
        <end position="192"/>
    </location>
</feature>
<evidence type="ECO:0000313" key="5">
    <source>
        <dbReference type="Ensembl" id="ENSCMMP00000026735.1"/>
    </source>
</evidence>
<dbReference type="Pfam" id="PF00093">
    <property type="entry name" value="VWC"/>
    <property type="match status" value="1"/>
</dbReference>
<keyword evidence="3" id="KW-0732">Signal</keyword>
<evidence type="ECO:0000313" key="6">
    <source>
        <dbReference type="Proteomes" id="UP000694556"/>
    </source>
</evidence>
<dbReference type="PROSITE" id="PS01208">
    <property type="entry name" value="VWFC_1"/>
    <property type="match status" value="1"/>
</dbReference>
<keyword evidence="2" id="KW-1133">Transmembrane helix</keyword>
<dbReference type="SMART" id="SM00214">
    <property type="entry name" value="VWC"/>
    <property type="match status" value="1"/>
</dbReference>
<dbReference type="PANTHER" id="PTHR24637">
    <property type="entry name" value="COLLAGEN"/>
    <property type="match status" value="1"/>
</dbReference>
<reference evidence="5" key="3">
    <citation type="submission" date="2025-09" db="UniProtKB">
        <authorList>
            <consortium name="Ensembl"/>
        </authorList>
    </citation>
    <scope>IDENTIFICATION</scope>
</reference>
<dbReference type="Proteomes" id="UP000694556">
    <property type="component" value="Chromosome 7"/>
</dbReference>
<dbReference type="Pfam" id="PF01391">
    <property type="entry name" value="Collagen"/>
    <property type="match status" value="1"/>
</dbReference>
<dbReference type="Ensembl" id="ENSCMMT00000029205.1">
    <property type="protein sequence ID" value="ENSCMMP00000026735.1"/>
    <property type="gene ID" value="ENSCMMG00000016436.1"/>
</dbReference>
<dbReference type="AlphaFoldDB" id="A0A8C3CVB0"/>
<sequence length="282" mass="29754">MMAIWVQTRTIFILAALLGRFVTIKAQEEEEYDAGEDGEEIACTQNGQMYLNRDIWKPSPCQICVCDNGAILCDEIQCQDVLECENPQVPPGECCPVCPHTTRDFDNGIGRGRKGQKGEPGIVPPVSGIRGRPGPAGPPGSQGPRGERGPKGRPGPRGPQGIDGEPGIPGQPGDPGPPGHPTHPGPDGLSRPFAAQMAGLDEKSGLGSQMGLMPGAVGPVGPRGPQGLQGKQGGAGPTGPPGEPGDPGPMVRQNTHKHFYNKIVNSLLYLLILEVYFFFFML</sequence>
<protein>
    <recommendedName>
        <fullName evidence="4">VWFC domain-containing protein</fullName>
    </recommendedName>
</protein>
<dbReference type="Gene3D" id="6.20.200.20">
    <property type="match status" value="1"/>
</dbReference>
<feature type="compositionally biased region" description="Low complexity" evidence="1">
    <location>
        <begin position="214"/>
        <end position="229"/>
    </location>
</feature>
<dbReference type="InterPro" id="IPR008160">
    <property type="entry name" value="Collagen"/>
</dbReference>
<reference evidence="5" key="1">
    <citation type="submission" date="2018-09" db="EMBL/GenBank/DDBJ databases">
        <title>Common duck and Muscovy duck high density SNP chip.</title>
        <authorList>
            <person name="Vignal A."/>
            <person name="Thebault N."/>
            <person name="Warren W.C."/>
        </authorList>
    </citation>
    <scope>NUCLEOTIDE SEQUENCE [LARGE SCALE GENOMIC DNA]</scope>
</reference>
<dbReference type="FunFam" id="2.10.70.10:FF:000013">
    <property type="entry name" value="Collagen, type I, alpha 1"/>
    <property type="match status" value="1"/>
</dbReference>
<keyword evidence="2" id="KW-0472">Membrane</keyword>
<feature type="signal peptide" evidence="3">
    <location>
        <begin position="1"/>
        <end position="26"/>
    </location>
</feature>
<evidence type="ECO:0000256" key="2">
    <source>
        <dbReference type="SAM" id="Phobius"/>
    </source>
</evidence>